<dbReference type="PANTHER" id="PTHR37166">
    <property type="entry name" value="PROTEIN FLAG"/>
    <property type="match status" value="1"/>
</dbReference>
<name>A0ABT0N4V9_9GAMM</name>
<evidence type="ECO:0000313" key="3">
    <source>
        <dbReference type="Proteomes" id="UP001202831"/>
    </source>
</evidence>
<gene>
    <name evidence="2" type="ORF">L2725_04890</name>
</gene>
<keyword evidence="2" id="KW-0966">Cell projection</keyword>
<dbReference type="PANTHER" id="PTHR37166:SF1">
    <property type="entry name" value="PROTEIN FLAG"/>
    <property type="match status" value="1"/>
</dbReference>
<dbReference type="InterPro" id="IPR035924">
    <property type="entry name" value="FlaG-like_sf"/>
</dbReference>
<keyword evidence="2" id="KW-0282">Flagellum</keyword>
<dbReference type="EMBL" id="JAKIKT010000001">
    <property type="protein sequence ID" value="MCL2913120.1"/>
    <property type="molecule type" value="Genomic_DNA"/>
</dbReference>
<dbReference type="SUPFAM" id="SSF160214">
    <property type="entry name" value="FlaG-like"/>
    <property type="match status" value="1"/>
</dbReference>
<evidence type="ECO:0000313" key="2">
    <source>
        <dbReference type="EMBL" id="MCL2913120.1"/>
    </source>
</evidence>
<sequence length="127" mass="13789">MDIQTATTSTLAKQDASGIQVKQSQQMQPELDPRGTINAVEESAKKENAKEQPTEKQLEDLATNMSDMMSMMRKGLAFRVDDSSGTSVVSVLDVESGEVLRQIPSEEALELAAKLTEVTGLLMKTEA</sequence>
<keyword evidence="3" id="KW-1185">Reference proteome</keyword>
<dbReference type="Pfam" id="PF03646">
    <property type="entry name" value="FlaG"/>
    <property type="match status" value="1"/>
</dbReference>
<proteinExistence type="predicted"/>
<dbReference type="RefSeq" id="WP_249247905.1">
    <property type="nucleotide sequence ID" value="NZ_JAKIKT010000001.1"/>
</dbReference>
<reference evidence="2 3" key="1">
    <citation type="submission" date="2022-01" db="EMBL/GenBank/DDBJ databases">
        <title>Whole genome-based taxonomy of the Shewanellaceae.</title>
        <authorList>
            <person name="Martin-Rodriguez A.J."/>
        </authorList>
    </citation>
    <scope>NUCLEOTIDE SEQUENCE [LARGE SCALE GENOMIC DNA]</scope>
    <source>
        <strain evidence="2 3">DSM 21332</strain>
    </source>
</reference>
<dbReference type="Proteomes" id="UP001202831">
    <property type="component" value="Unassembled WGS sequence"/>
</dbReference>
<organism evidence="2 3">
    <name type="scientific">Shewanella corallii</name>
    <dbReference type="NCBI Taxonomy" id="560080"/>
    <lineage>
        <taxon>Bacteria</taxon>
        <taxon>Pseudomonadati</taxon>
        <taxon>Pseudomonadota</taxon>
        <taxon>Gammaproteobacteria</taxon>
        <taxon>Alteromonadales</taxon>
        <taxon>Shewanellaceae</taxon>
        <taxon>Shewanella</taxon>
    </lineage>
</organism>
<comment type="caution">
    <text evidence="2">The sequence shown here is derived from an EMBL/GenBank/DDBJ whole genome shotgun (WGS) entry which is preliminary data.</text>
</comment>
<accession>A0ABT0N4V9</accession>
<evidence type="ECO:0000256" key="1">
    <source>
        <dbReference type="SAM" id="MobiDB-lite"/>
    </source>
</evidence>
<dbReference type="InterPro" id="IPR005186">
    <property type="entry name" value="FlaG"/>
</dbReference>
<feature type="region of interest" description="Disordered" evidence="1">
    <location>
        <begin position="1"/>
        <end position="35"/>
    </location>
</feature>
<protein>
    <submittedName>
        <fullName evidence="2">Flagellar protein FlaG</fullName>
    </submittedName>
</protein>
<dbReference type="Gene3D" id="3.30.160.170">
    <property type="entry name" value="FlaG-like"/>
    <property type="match status" value="1"/>
</dbReference>
<feature type="compositionally biased region" description="Polar residues" evidence="1">
    <location>
        <begin position="1"/>
        <end position="12"/>
    </location>
</feature>
<keyword evidence="2" id="KW-0969">Cilium</keyword>